<dbReference type="Gene3D" id="3.40.50.2300">
    <property type="match status" value="1"/>
</dbReference>
<dbReference type="PANTHER" id="PTHR43047">
    <property type="entry name" value="TWO-COMPONENT HISTIDINE PROTEIN KINASE"/>
    <property type="match status" value="1"/>
</dbReference>
<dbReference type="GO" id="GO:0005886">
    <property type="term" value="C:plasma membrane"/>
    <property type="evidence" value="ECO:0007669"/>
    <property type="project" value="TreeGrafter"/>
</dbReference>
<dbReference type="InterPro" id="IPR001789">
    <property type="entry name" value="Sig_transdc_resp-reg_receiver"/>
</dbReference>
<dbReference type="InterPro" id="IPR011006">
    <property type="entry name" value="CheY-like_superfamily"/>
</dbReference>
<dbReference type="InterPro" id="IPR036890">
    <property type="entry name" value="HATPase_C_sf"/>
</dbReference>
<evidence type="ECO:0000256" key="5">
    <source>
        <dbReference type="ARBA" id="ARBA00022777"/>
    </source>
</evidence>
<dbReference type="SUPFAM" id="SSF47384">
    <property type="entry name" value="Homodimeric domain of signal transducing histidine kinase"/>
    <property type="match status" value="1"/>
</dbReference>
<dbReference type="PROSITE" id="PS50110">
    <property type="entry name" value="RESPONSE_REGULATORY"/>
    <property type="match status" value="1"/>
</dbReference>
<feature type="transmembrane region" description="Helical" evidence="6">
    <location>
        <begin position="120"/>
        <end position="139"/>
    </location>
</feature>
<dbReference type="SMART" id="SM00448">
    <property type="entry name" value="REC"/>
    <property type="match status" value="1"/>
</dbReference>
<dbReference type="SMART" id="SM00388">
    <property type="entry name" value="HisKA"/>
    <property type="match status" value="1"/>
</dbReference>
<dbReference type="PRINTS" id="PR00344">
    <property type="entry name" value="BCTRLSENSOR"/>
</dbReference>
<keyword evidence="6" id="KW-1133">Transmembrane helix</keyword>
<dbReference type="FunFam" id="3.30.565.10:FF:000049">
    <property type="entry name" value="Two-component sensor histidine kinase"/>
    <property type="match status" value="1"/>
</dbReference>
<dbReference type="CDD" id="cd00156">
    <property type="entry name" value="REC"/>
    <property type="match status" value="1"/>
</dbReference>
<dbReference type="EMBL" id="UOFU01000062">
    <property type="protein sequence ID" value="VAW94981.1"/>
    <property type="molecule type" value="Genomic_DNA"/>
</dbReference>
<protein>
    <recommendedName>
        <fullName evidence="2">histidine kinase</fullName>
        <ecNumber evidence="2">2.7.13.3</ecNumber>
    </recommendedName>
</protein>
<dbReference type="InterPro" id="IPR003661">
    <property type="entry name" value="HisK_dim/P_dom"/>
</dbReference>
<dbReference type="Pfam" id="PF02518">
    <property type="entry name" value="HATPase_c"/>
    <property type="match status" value="1"/>
</dbReference>
<dbReference type="CDD" id="cd00082">
    <property type="entry name" value="HisKA"/>
    <property type="match status" value="1"/>
</dbReference>
<dbReference type="AlphaFoldDB" id="A0A3B0ZTF1"/>
<dbReference type="Pfam" id="PF00072">
    <property type="entry name" value="Response_reg"/>
    <property type="match status" value="1"/>
</dbReference>
<dbReference type="InterPro" id="IPR004358">
    <property type="entry name" value="Sig_transdc_His_kin-like_C"/>
</dbReference>
<accession>A0A3B0ZTF1</accession>
<dbReference type="Gene3D" id="1.10.287.130">
    <property type="match status" value="1"/>
</dbReference>
<dbReference type="InterPro" id="IPR003594">
    <property type="entry name" value="HATPase_dom"/>
</dbReference>
<keyword evidence="5" id="KW-0418">Kinase</keyword>
<sequence>MDTAKTENDAPELRERLTAEQVRIHFTQLPAIIIAPSLGGLFSAWVLWGAVENRFLVIGMSVILLVSALRVLLYRWYFSSPVPRQFDRKWKIFAIIGASVSGTIWGSAAIFLYPPLLPEYLLYLVILLALVPVAPVAALAVYMPTFYAYYLPCIIPFIIILAMQDGRPAQMTALLLVMMSGATINFAREYAKTLTETLQLRLQLSDKKEALEHGARVKTHFLAAASHDLRQPVHAMGLFLESLRQRLTDRENLALLNYLEGAFQGLRGMLNEMLDISRLDAEVVKIHAHSFVTRDLLEKLAQEYAPLATQKGLRFRCVIRDTLVFSDPSQLERILRNLLDNALKYTSQGGILLACRQRGEHVLLQVYDTGRGIPQQRLDEVFLEFTQIGNPERDASQGLGLGLAIVERLTGLLGHEISVRSTVGHGSVFSLRVKAGLASAATATLPTDETATALRPRAYLLLIIDDDAAIRAGMATLLEQWGCTVIAVDSAETAFARLRELAKLPEVMIVDYRLGGGKTALEAIDWLHDNLGSPVPAIIVTGDTAPARIREAHDSGFLLLHKPVEPERLKVCIHSLAESALAEREISRTRSRG</sequence>
<dbReference type="InterPro" id="IPR036097">
    <property type="entry name" value="HisK_dim/P_sf"/>
</dbReference>
<evidence type="ECO:0000256" key="2">
    <source>
        <dbReference type="ARBA" id="ARBA00012438"/>
    </source>
</evidence>
<dbReference type="PROSITE" id="PS50109">
    <property type="entry name" value="HIS_KIN"/>
    <property type="match status" value="1"/>
</dbReference>
<dbReference type="SUPFAM" id="SSF55874">
    <property type="entry name" value="ATPase domain of HSP90 chaperone/DNA topoisomerase II/histidine kinase"/>
    <property type="match status" value="1"/>
</dbReference>
<dbReference type="GO" id="GO:0009927">
    <property type="term" value="F:histidine phosphotransfer kinase activity"/>
    <property type="evidence" value="ECO:0007669"/>
    <property type="project" value="TreeGrafter"/>
</dbReference>
<feature type="transmembrane region" description="Helical" evidence="6">
    <location>
        <begin position="54"/>
        <end position="78"/>
    </location>
</feature>
<organism evidence="9">
    <name type="scientific">hydrothermal vent metagenome</name>
    <dbReference type="NCBI Taxonomy" id="652676"/>
    <lineage>
        <taxon>unclassified sequences</taxon>
        <taxon>metagenomes</taxon>
        <taxon>ecological metagenomes</taxon>
    </lineage>
</organism>
<evidence type="ECO:0000313" key="9">
    <source>
        <dbReference type="EMBL" id="VAW94981.1"/>
    </source>
</evidence>
<name>A0A3B0ZTF1_9ZZZZ</name>
<evidence type="ECO:0000256" key="3">
    <source>
        <dbReference type="ARBA" id="ARBA00022553"/>
    </source>
</evidence>
<reference evidence="9" key="1">
    <citation type="submission" date="2018-06" db="EMBL/GenBank/DDBJ databases">
        <authorList>
            <person name="Zhirakovskaya E."/>
        </authorList>
    </citation>
    <scope>NUCLEOTIDE SEQUENCE</scope>
</reference>
<feature type="transmembrane region" description="Helical" evidence="6">
    <location>
        <begin position="90"/>
        <end position="114"/>
    </location>
</feature>
<dbReference type="SMART" id="SM00387">
    <property type="entry name" value="HATPase_c"/>
    <property type="match status" value="1"/>
</dbReference>
<keyword evidence="6" id="KW-0472">Membrane</keyword>
<feature type="transmembrane region" description="Helical" evidence="6">
    <location>
        <begin position="146"/>
        <end position="163"/>
    </location>
</feature>
<keyword evidence="6" id="KW-0812">Transmembrane</keyword>
<keyword evidence="3" id="KW-0597">Phosphoprotein</keyword>
<dbReference type="Gene3D" id="3.30.565.10">
    <property type="entry name" value="Histidine kinase-like ATPase, C-terminal domain"/>
    <property type="match status" value="1"/>
</dbReference>
<dbReference type="EC" id="2.7.13.3" evidence="2"/>
<evidence type="ECO:0000259" key="8">
    <source>
        <dbReference type="PROSITE" id="PS50110"/>
    </source>
</evidence>
<evidence type="ECO:0000256" key="4">
    <source>
        <dbReference type="ARBA" id="ARBA00022679"/>
    </source>
</evidence>
<evidence type="ECO:0000259" key="7">
    <source>
        <dbReference type="PROSITE" id="PS50109"/>
    </source>
</evidence>
<dbReference type="InterPro" id="IPR005467">
    <property type="entry name" value="His_kinase_dom"/>
</dbReference>
<dbReference type="SUPFAM" id="SSF52172">
    <property type="entry name" value="CheY-like"/>
    <property type="match status" value="1"/>
</dbReference>
<comment type="catalytic activity">
    <reaction evidence="1">
        <text>ATP + protein L-histidine = ADP + protein N-phospho-L-histidine.</text>
        <dbReference type="EC" id="2.7.13.3"/>
    </reaction>
</comment>
<feature type="domain" description="Response regulatory" evidence="8">
    <location>
        <begin position="460"/>
        <end position="577"/>
    </location>
</feature>
<evidence type="ECO:0000256" key="6">
    <source>
        <dbReference type="SAM" id="Phobius"/>
    </source>
</evidence>
<dbReference type="PANTHER" id="PTHR43047:SF9">
    <property type="entry name" value="HISTIDINE KINASE"/>
    <property type="match status" value="1"/>
</dbReference>
<keyword evidence="4" id="KW-0808">Transferase</keyword>
<gene>
    <name evidence="9" type="ORF">MNBD_GAMMA20-652</name>
</gene>
<feature type="transmembrane region" description="Helical" evidence="6">
    <location>
        <begin position="29"/>
        <end position="48"/>
    </location>
</feature>
<feature type="domain" description="Histidine kinase" evidence="7">
    <location>
        <begin position="224"/>
        <end position="437"/>
    </location>
</feature>
<dbReference type="Pfam" id="PF00512">
    <property type="entry name" value="HisKA"/>
    <property type="match status" value="1"/>
</dbReference>
<evidence type="ECO:0000256" key="1">
    <source>
        <dbReference type="ARBA" id="ARBA00000085"/>
    </source>
</evidence>
<proteinExistence type="predicted"/>
<dbReference type="GO" id="GO:0000155">
    <property type="term" value="F:phosphorelay sensor kinase activity"/>
    <property type="evidence" value="ECO:0007669"/>
    <property type="project" value="InterPro"/>
</dbReference>